<evidence type="ECO:0000256" key="1">
    <source>
        <dbReference type="ARBA" id="ARBA00023015"/>
    </source>
</evidence>
<organism evidence="5 6">
    <name type="scientific">Chitinophaga silvisoli</name>
    <dbReference type="NCBI Taxonomy" id="2291814"/>
    <lineage>
        <taxon>Bacteria</taxon>
        <taxon>Pseudomonadati</taxon>
        <taxon>Bacteroidota</taxon>
        <taxon>Chitinophagia</taxon>
        <taxon>Chitinophagales</taxon>
        <taxon>Chitinophagaceae</taxon>
        <taxon>Chitinophaga</taxon>
    </lineage>
</organism>
<dbReference type="AlphaFoldDB" id="A0A3E1P224"/>
<keyword evidence="1" id="KW-0805">Transcription regulation</keyword>
<dbReference type="GO" id="GO:0003700">
    <property type="term" value="F:DNA-binding transcription factor activity"/>
    <property type="evidence" value="ECO:0007669"/>
    <property type="project" value="InterPro"/>
</dbReference>
<keyword evidence="6" id="KW-1185">Reference proteome</keyword>
<dbReference type="PANTHER" id="PTHR43280">
    <property type="entry name" value="ARAC-FAMILY TRANSCRIPTIONAL REGULATOR"/>
    <property type="match status" value="1"/>
</dbReference>
<dbReference type="GO" id="GO:0043565">
    <property type="term" value="F:sequence-specific DNA binding"/>
    <property type="evidence" value="ECO:0007669"/>
    <property type="project" value="InterPro"/>
</dbReference>
<protein>
    <submittedName>
        <fullName evidence="5">AraC family transcriptional regulator</fullName>
    </submittedName>
</protein>
<comment type="caution">
    <text evidence="5">The sequence shown here is derived from an EMBL/GenBank/DDBJ whole genome shotgun (WGS) entry which is preliminary data.</text>
</comment>
<dbReference type="EMBL" id="QTJV01000004">
    <property type="protein sequence ID" value="RFM34048.1"/>
    <property type="molecule type" value="Genomic_DNA"/>
</dbReference>
<evidence type="ECO:0000256" key="3">
    <source>
        <dbReference type="ARBA" id="ARBA00023163"/>
    </source>
</evidence>
<dbReference type="PANTHER" id="PTHR43280:SF32">
    <property type="entry name" value="TRANSCRIPTIONAL REGULATORY PROTEIN"/>
    <property type="match status" value="1"/>
</dbReference>
<accession>A0A3E1P224</accession>
<evidence type="ECO:0000313" key="5">
    <source>
        <dbReference type="EMBL" id="RFM34048.1"/>
    </source>
</evidence>
<sequence length="286" mass="32662">MNAMSKNIPTYPLNILKQDAADQLDFLFVHQKIETPQVPIDLPYRSSYYGVGICVQGEALLHANLESYKIQSGCVVTMSPHVIKQWHYMSADFTTLTIFFTDLFLAGNEQFPFFERVANHVFAVSAAEAKGIIASLKFIQQKYEKAAGFRNEILQSLAKVLLYEMTVLYNQQSFVVNTPGRSQLLSADFKKLVQQYFYTERSVRFYAEKLFVSRKHLSETVKEITGKTAGEWIDATVVLEAKVLLLNPTYSIAQIADMLYFSDQSRFGRYFKNLTGLSPLEYRQTS</sequence>
<proteinExistence type="predicted"/>
<evidence type="ECO:0000313" key="6">
    <source>
        <dbReference type="Proteomes" id="UP000261174"/>
    </source>
</evidence>
<reference evidence="5 6" key="1">
    <citation type="submission" date="2018-08" db="EMBL/GenBank/DDBJ databases">
        <title>Chitinophaga sp. K20C18050901, a novel bacterium isolated from forest soil.</title>
        <authorList>
            <person name="Wang C."/>
        </authorList>
    </citation>
    <scope>NUCLEOTIDE SEQUENCE [LARGE SCALE GENOMIC DNA]</scope>
    <source>
        <strain evidence="5 6">K20C18050901</strain>
    </source>
</reference>
<keyword evidence="2" id="KW-0238">DNA-binding</keyword>
<feature type="domain" description="HTH araC/xylS-type" evidence="4">
    <location>
        <begin position="187"/>
        <end position="285"/>
    </location>
</feature>
<keyword evidence="3" id="KW-0804">Transcription</keyword>
<evidence type="ECO:0000259" key="4">
    <source>
        <dbReference type="PROSITE" id="PS01124"/>
    </source>
</evidence>
<dbReference type="Proteomes" id="UP000261174">
    <property type="component" value="Unassembled WGS sequence"/>
</dbReference>
<dbReference type="Pfam" id="PF12833">
    <property type="entry name" value="HTH_18"/>
    <property type="match status" value="1"/>
</dbReference>
<dbReference type="Gene3D" id="1.10.10.60">
    <property type="entry name" value="Homeodomain-like"/>
    <property type="match status" value="1"/>
</dbReference>
<dbReference type="SMART" id="SM00342">
    <property type="entry name" value="HTH_ARAC"/>
    <property type="match status" value="1"/>
</dbReference>
<dbReference type="InterPro" id="IPR009057">
    <property type="entry name" value="Homeodomain-like_sf"/>
</dbReference>
<dbReference type="PROSITE" id="PS01124">
    <property type="entry name" value="HTH_ARAC_FAMILY_2"/>
    <property type="match status" value="1"/>
</dbReference>
<dbReference type="InterPro" id="IPR018060">
    <property type="entry name" value="HTH_AraC"/>
</dbReference>
<gene>
    <name evidence="5" type="ORF">DXN04_12170</name>
</gene>
<name>A0A3E1P224_9BACT</name>
<dbReference type="SUPFAM" id="SSF46689">
    <property type="entry name" value="Homeodomain-like"/>
    <property type="match status" value="1"/>
</dbReference>
<evidence type="ECO:0000256" key="2">
    <source>
        <dbReference type="ARBA" id="ARBA00023125"/>
    </source>
</evidence>